<protein>
    <submittedName>
        <fullName evidence="3">Uncharacterized protein</fullName>
    </submittedName>
</protein>
<dbReference type="PANTHER" id="PTHR30097">
    <property type="entry name" value="CATION EFFLUX SYSTEM PROTEIN CUSB"/>
    <property type="match status" value="1"/>
</dbReference>
<organism evidence="3 4">
    <name type="scientific">Methyloglobulus morosus KoM1</name>
    <dbReference type="NCBI Taxonomy" id="1116472"/>
    <lineage>
        <taxon>Bacteria</taxon>
        <taxon>Pseudomonadati</taxon>
        <taxon>Pseudomonadota</taxon>
        <taxon>Gammaproteobacteria</taxon>
        <taxon>Methylococcales</taxon>
        <taxon>Methylococcaceae</taxon>
        <taxon>Methyloglobulus</taxon>
    </lineage>
</organism>
<dbReference type="Gene3D" id="1.10.287.470">
    <property type="entry name" value="Helix hairpin bin"/>
    <property type="match status" value="1"/>
</dbReference>
<feature type="signal peptide" evidence="2">
    <location>
        <begin position="1"/>
        <end position="28"/>
    </location>
</feature>
<proteinExistence type="predicted"/>
<comment type="caution">
    <text evidence="3">The sequence shown here is derived from an EMBL/GenBank/DDBJ whole genome shotgun (WGS) entry which is preliminary data.</text>
</comment>
<keyword evidence="4" id="KW-1185">Reference proteome</keyword>
<dbReference type="InterPro" id="IPR051909">
    <property type="entry name" value="MFP_Cation_Efflux"/>
</dbReference>
<reference evidence="3 4" key="1">
    <citation type="journal article" date="2013" name="Genome Announc.">
        <title>Draft Genome Sequence of the Methanotrophic Gammaproteobacterium Methyloglobulus morosus DSM 22980 Strain KoM1.</title>
        <authorList>
            <person name="Poehlein A."/>
            <person name="Deutzmann J.S."/>
            <person name="Daniel R."/>
            <person name="Simeonova D.D."/>
        </authorList>
    </citation>
    <scope>NUCLEOTIDE SEQUENCE [LARGE SCALE GENOMIC DNA]</scope>
    <source>
        <strain evidence="3 4">KoM1</strain>
    </source>
</reference>
<evidence type="ECO:0000313" key="3">
    <source>
        <dbReference type="EMBL" id="ESS72223.1"/>
    </source>
</evidence>
<dbReference type="GO" id="GO:0060003">
    <property type="term" value="P:copper ion export"/>
    <property type="evidence" value="ECO:0007669"/>
    <property type="project" value="TreeGrafter"/>
</dbReference>
<dbReference type="STRING" id="1116472.MGMO_66c00620"/>
<dbReference type="GO" id="GO:0015679">
    <property type="term" value="P:plasma membrane copper ion transport"/>
    <property type="evidence" value="ECO:0007669"/>
    <property type="project" value="TreeGrafter"/>
</dbReference>
<dbReference type="RefSeq" id="WP_023494801.1">
    <property type="nucleotide sequence ID" value="NZ_AYLO01000064.1"/>
</dbReference>
<dbReference type="AlphaFoldDB" id="V5C642"/>
<dbReference type="Proteomes" id="UP000017842">
    <property type="component" value="Unassembled WGS sequence"/>
</dbReference>
<dbReference type="Gene3D" id="2.40.420.20">
    <property type="match status" value="1"/>
</dbReference>
<dbReference type="GO" id="GO:0030313">
    <property type="term" value="C:cell envelope"/>
    <property type="evidence" value="ECO:0007669"/>
    <property type="project" value="TreeGrafter"/>
</dbReference>
<feature type="chain" id="PRO_5004733665" evidence="2">
    <location>
        <begin position="29"/>
        <end position="344"/>
    </location>
</feature>
<keyword evidence="1" id="KW-0813">Transport</keyword>
<dbReference type="EMBL" id="AYLO01000064">
    <property type="protein sequence ID" value="ESS72223.1"/>
    <property type="molecule type" value="Genomic_DNA"/>
</dbReference>
<dbReference type="PANTHER" id="PTHR30097:SF4">
    <property type="entry name" value="SLR6042 PROTEIN"/>
    <property type="match status" value="1"/>
</dbReference>
<keyword evidence="2" id="KW-0732">Signal</keyword>
<accession>V5C642</accession>
<dbReference type="OrthoDB" id="7059230at2"/>
<evidence type="ECO:0000313" key="4">
    <source>
        <dbReference type="Proteomes" id="UP000017842"/>
    </source>
</evidence>
<sequence>MHFPYGNKISLKPILILLACCFFAGANAGDDDAVGQEAQDKHIGIGGQPIVVIDSVAQTKSGLKTLRVKTIQHQAEFEAMGKVISIQPLLALKERYLVAQAELNGAKSRLKQSGQSLKRQQDLFRHGVSAKRSLQEHEALGSADQALLDASYARHLAIANEARLLWGETLAQWVLSDKAVQVNDFLSGGRRLLQITLPANKQLTSEIDTIVIEPSGQRSKARSATLISRSSQADNTLQGQSYFFQANGDDLSIGMKVTAWIPEPGLGESGVIVPESALVWYMDQVYVYIKVAKDRFARRAIKNIESVPDGYFVKDDIRANEEIVTTGGQMLLSEELRGRIPDED</sequence>
<evidence type="ECO:0000256" key="1">
    <source>
        <dbReference type="ARBA" id="ARBA00022448"/>
    </source>
</evidence>
<gene>
    <name evidence="3" type="ORF">MGMO_66c00620</name>
</gene>
<name>V5C642_9GAMM</name>
<dbReference type="eggNOG" id="COG0845">
    <property type="taxonomic scope" value="Bacteria"/>
</dbReference>
<evidence type="ECO:0000256" key="2">
    <source>
        <dbReference type="SAM" id="SignalP"/>
    </source>
</evidence>